<evidence type="ECO:0000256" key="7">
    <source>
        <dbReference type="RuleBase" id="RU363051"/>
    </source>
</evidence>
<proteinExistence type="inferred from homology"/>
<keyword evidence="2" id="KW-0349">Heme</keyword>
<protein>
    <recommendedName>
        <fullName evidence="7">Peroxidase</fullName>
        <ecNumber evidence="7">1.11.1.-</ecNumber>
    </recommendedName>
</protein>
<evidence type="ECO:0000313" key="9">
    <source>
        <dbReference type="EMBL" id="KAL0575767.1"/>
    </source>
</evidence>
<dbReference type="Pfam" id="PF00141">
    <property type="entry name" value="peroxidase"/>
    <property type="match status" value="1"/>
</dbReference>
<dbReference type="PROSITE" id="PS50873">
    <property type="entry name" value="PEROXIDASE_4"/>
    <property type="match status" value="1"/>
</dbReference>
<evidence type="ECO:0000256" key="5">
    <source>
        <dbReference type="ARBA" id="ARBA00023004"/>
    </source>
</evidence>
<organism evidence="9 10">
    <name type="scientific">Marasmius crinis-equi</name>
    <dbReference type="NCBI Taxonomy" id="585013"/>
    <lineage>
        <taxon>Eukaryota</taxon>
        <taxon>Fungi</taxon>
        <taxon>Dikarya</taxon>
        <taxon>Basidiomycota</taxon>
        <taxon>Agaricomycotina</taxon>
        <taxon>Agaricomycetes</taxon>
        <taxon>Agaricomycetidae</taxon>
        <taxon>Agaricales</taxon>
        <taxon>Marasmiineae</taxon>
        <taxon>Marasmiaceae</taxon>
        <taxon>Marasmius</taxon>
    </lineage>
</organism>
<keyword evidence="4 7" id="KW-0560">Oxidoreductase</keyword>
<evidence type="ECO:0000259" key="8">
    <source>
        <dbReference type="PROSITE" id="PS50873"/>
    </source>
</evidence>
<sequence>MINLTEAAVEEIRTFAAIELEEKLEPIKYNCGAGHPPDILTMLSPHLALKWSLLATYAALNVVAIKRPELRMERLDELLWESNFVSSAVGTCVARDNSTVAAQWVRLAYHDMSTHNVDDGSGGLDASIVFELDRPQNVGKGMTDSINDFRSSTEPTVTLSDLIAMGAIMGTVSCGGPMIPFRGGRVDATSAGPATVPEPQQDLASHTESFRQQGFTQSEMISLVACGHSLGGVRREDFPDIVQTPVDGNVALFDGTKLFDNAVVTGYLQGTTPNPLAVGPNATTNSDLRIFSSDGNATMQSIASPDTFNKVCADLFERMINTVPKGVQLTEVVEPIEYKVGQAWLFPGDEGAFRFVTSLRMLHKNPLRTVKLFWSDRQGSACPSPGCSASPSDTFGDSGTPMTNKAGLSLSFYEFDTKINMTSSISKFWFEVDEGDGSAVARVDDDGAGFPIVQDAVLLDRGRISTESDKSGTFLIIVIAARNADASSRITITTYQPGVSVSKPIPTRQTLNLSVDPRFPPMAGYTFFSAKVPFRQEWFDLKAEIGGEVFEQQNILASRKI</sequence>
<evidence type="ECO:0000256" key="1">
    <source>
        <dbReference type="ARBA" id="ARBA00022559"/>
    </source>
</evidence>
<keyword evidence="1 7" id="KW-0575">Peroxidase</keyword>
<dbReference type="SUPFAM" id="SSF48113">
    <property type="entry name" value="Heme-dependent peroxidases"/>
    <property type="match status" value="1"/>
</dbReference>
<evidence type="ECO:0000256" key="3">
    <source>
        <dbReference type="ARBA" id="ARBA00022723"/>
    </source>
</evidence>
<evidence type="ECO:0000256" key="4">
    <source>
        <dbReference type="ARBA" id="ARBA00023002"/>
    </source>
</evidence>
<accession>A0ABR3FKC4</accession>
<keyword evidence="3" id="KW-0479">Metal-binding</keyword>
<dbReference type="Gene3D" id="1.10.520.10">
    <property type="match status" value="1"/>
</dbReference>
<evidence type="ECO:0000256" key="6">
    <source>
        <dbReference type="RuleBase" id="RU004241"/>
    </source>
</evidence>
<dbReference type="PANTHER" id="PTHR31356:SF53">
    <property type="entry name" value="HEME PEROXIDASE"/>
    <property type="match status" value="1"/>
</dbReference>
<dbReference type="EMBL" id="JBAHYK010000276">
    <property type="protein sequence ID" value="KAL0575767.1"/>
    <property type="molecule type" value="Genomic_DNA"/>
</dbReference>
<dbReference type="InterPro" id="IPR002016">
    <property type="entry name" value="Haem_peroxidase"/>
</dbReference>
<comment type="caution">
    <text evidence="9">The sequence shown here is derived from an EMBL/GenBank/DDBJ whole genome shotgun (WGS) entry which is preliminary data.</text>
</comment>
<comment type="similarity">
    <text evidence="6">Belongs to the peroxidase family.</text>
</comment>
<keyword evidence="5" id="KW-0408">Iron</keyword>
<dbReference type="PRINTS" id="PR00458">
    <property type="entry name" value="PEROXIDASE"/>
</dbReference>
<keyword evidence="10" id="KW-1185">Reference proteome</keyword>
<feature type="domain" description="Plant heme peroxidase family profile" evidence="8">
    <location>
        <begin position="95"/>
        <end position="309"/>
    </location>
</feature>
<reference evidence="9 10" key="1">
    <citation type="submission" date="2024-02" db="EMBL/GenBank/DDBJ databases">
        <title>A draft genome for the cacao thread blight pathogen Marasmius crinis-equi.</title>
        <authorList>
            <person name="Cohen S.P."/>
            <person name="Baruah I.K."/>
            <person name="Amoako-Attah I."/>
            <person name="Bukari Y."/>
            <person name="Meinhardt L.W."/>
            <person name="Bailey B.A."/>
        </authorList>
    </citation>
    <scope>NUCLEOTIDE SEQUENCE [LARGE SCALE GENOMIC DNA]</scope>
    <source>
        <strain evidence="9 10">GH-76</strain>
    </source>
</reference>
<dbReference type="PANTHER" id="PTHR31356">
    <property type="entry name" value="THYLAKOID LUMENAL 29 KDA PROTEIN, CHLOROPLASTIC-RELATED"/>
    <property type="match status" value="1"/>
</dbReference>
<dbReference type="EC" id="1.11.1.-" evidence="7"/>
<evidence type="ECO:0000313" key="10">
    <source>
        <dbReference type="Proteomes" id="UP001465976"/>
    </source>
</evidence>
<dbReference type="InterPro" id="IPR010255">
    <property type="entry name" value="Haem_peroxidase_sf"/>
</dbReference>
<dbReference type="InterPro" id="IPR044831">
    <property type="entry name" value="Ccp1-like"/>
</dbReference>
<gene>
    <name evidence="9" type="ORF">V5O48_006210</name>
</gene>
<dbReference type="Proteomes" id="UP001465976">
    <property type="component" value="Unassembled WGS sequence"/>
</dbReference>
<evidence type="ECO:0000256" key="2">
    <source>
        <dbReference type="ARBA" id="ARBA00022617"/>
    </source>
</evidence>
<name>A0ABR3FKC4_9AGAR</name>